<protein>
    <recommendedName>
        <fullName evidence="9">Heme haloperoxidase family profile domain-containing protein</fullName>
    </recommendedName>
</protein>
<evidence type="ECO:0000313" key="11">
    <source>
        <dbReference type="Proteomes" id="UP001050691"/>
    </source>
</evidence>
<reference evidence="10" key="1">
    <citation type="submission" date="2021-10" db="EMBL/GenBank/DDBJ databases">
        <title>De novo Genome Assembly of Clathrus columnatus (Basidiomycota, Fungi) Using Illumina and Nanopore Sequence Data.</title>
        <authorList>
            <person name="Ogiso-Tanaka E."/>
            <person name="Itagaki H."/>
            <person name="Hosoya T."/>
            <person name="Hosaka K."/>
        </authorList>
    </citation>
    <scope>NUCLEOTIDE SEQUENCE</scope>
    <source>
        <strain evidence="10">MO-923</strain>
    </source>
</reference>
<feature type="compositionally biased region" description="Low complexity" evidence="8">
    <location>
        <begin position="10"/>
        <end position="24"/>
    </location>
</feature>
<gene>
    <name evidence="10" type="ORF">Clacol_006855</name>
</gene>
<feature type="region of interest" description="Disordered" evidence="8">
    <location>
        <begin position="1"/>
        <end position="41"/>
    </location>
</feature>
<organism evidence="10 11">
    <name type="scientific">Clathrus columnatus</name>
    <dbReference type="NCBI Taxonomy" id="1419009"/>
    <lineage>
        <taxon>Eukaryota</taxon>
        <taxon>Fungi</taxon>
        <taxon>Dikarya</taxon>
        <taxon>Basidiomycota</taxon>
        <taxon>Agaricomycotina</taxon>
        <taxon>Agaricomycetes</taxon>
        <taxon>Phallomycetidae</taxon>
        <taxon>Phallales</taxon>
        <taxon>Clathraceae</taxon>
        <taxon>Clathrus</taxon>
    </lineage>
</organism>
<keyword evidence="5" id="KW-0560">Oxidoreductase</keyword>
<evidence type="ECO:0000256" key="5">
    <source>
        <dbReference type="ARBA" id="ARBA00023002"/>
    </source>
</evidence>
<keyword evidence="2" id="KW-0575">Peroxidase</keyword>
<proteinExistence type="inferred from homology"/>
<evidence type="ECO:0000256" key="6">
    <source>
        <dbReference type="ARBA" id="ARBA00023004"/>
    </source>
</evidence>
<keyword evidence="11" id="KW-1185">Reference proteome</keyword>
<dbReference type="PANTHER" id="PTHR33577:SF9">
    <property type="entry name" value="PEROXIDASE STCC"/>
    <property type="match status" value="1"/>
</dbReference>
<evidence type="ECO:0000256" key="7">
    <source>
        <dbReference type="ARBA" id="ARBA00025795"/>
    </source>
</evidence>
<dbReference type="InterPro" id="IPR000028">
    <property type="entry name" value="Chloroperoxidase"/>
</dbReference>
<dbReference type="AlphaFoldDB" id="A0AAV5AG31"/>
<dbReference type="PROSITE" id="PS51405">
    <property type="entry name" value="HEME_HALOPEROXIDASE"/>
    <property type="match status" value="1"/>
</dbReference>
<dbReference type="GO" id="GO:0046872">
    <property type="term" value="F:metal ion binding"/>
    <property type="evidence" value="ECO:0007669"/>
    <property type="project" value="UniProtKB-KW"/>
</dbReference>
<evidence type="ECO:0000256" key="1">
    <source>
        <dbReference type="ARBA" id="ARBA00001970"/>
    </source>
</evidence>
<dbReference type="PANTHER" id="PTHR33577">
    <property type="entry name" value="STERIGMATOCYSTIN BIOSYNTHESIS PEROXIDASE STCC-RELATED"/>
    <property type="match status" value="1"/>
</dbReference>
<sequence length="302" mass="34393">MSSSGDEQFPSLSSSMTTTATPSPTEEKSQGCPFRRNRQDGSMDSSIYYFIDEEPNNPHCYRRPTGSDIRGPCPALNTLANHGYLPRDGKNITAKDLLKALEHPQTYNLTSPLARVLVYGGLLLLRQNGKTPKSISLYDIALHGRIEHNASVVHRNTPHGEIYAPIDVDLRLLEHFLEDDFMTIERIAKRRVELEVASPINGLHSEIARGEWSLVLGIFGKTNKGRINSDILNVWLQENRFVKGWQPSHRQSLIHTVSTSFRIRRRMKQFQQQNMKSNNDAEVLRKESYIKEALDDENEKQP</sequence>
<dbReference type="EMBL" id="BPWL01000007">
    <property type="protein sequence ID" value="GJJ12612.1"/>
    <property type="molecule type" value="Genomic_DNA"/>
</dbReference>
<dbReference type="Gene3D" id="1.10.489.10">
    <property type="entry name" value="Chloroperoxidase-like"/>
    <property type="match status" value="1"/>
</dbReference>
<dbReference type="Pfam" id="PF01328">
    <property type="entry name" value="Peroxidase_2"/>
    <property type="match status" value="1"/>
</dbReference>
<evidence type="ECO:0000256" key="4">
    <source>
        <dbReference type="ARBA" id="ARBA00022723"/>
    </source>
</evidence>
<keyword evidence="6" id="KW-0408">Iron</keyword>
<evidence type="ECO:0000256" key="8">
    <source>
        <dbReference type="SAM" id="MobiDB-lite"/>
    </source>
</evidence>
<keyword evidence="3" id="KW-0349">Heme</keyword>
<dbReference type="GO" id="GO:0004601">
    <property type="term" value="F:peroxidase activity"/>
    <property type="evidence" value="ECO:0007669"/>
    <property type="project" value="UniProtKB-KW"/>
</dbReference>
<keyword evidence="4" id="KW-0479">Metal-binding</keyword>
<comment type="similarity">
    <text evidence="7">Belongs to the chloroperoxidase family.</text>
</comment>
<comment type="cofactor">
    <cofactor evidence="1">
        <name>heme b</name>
        <dbReference type="ChEBI" id="CHEBI:60344"/>
    </cofactor>
</comment>
<feature type="domain" description="Heme haloperoxidase family profile" evidence="9">
    <location>
        <begin position="57"/>
        <end position="265"/>
    </location>
</feature>
<comment type="caution">
    <text evidence="10">The sequence shown here is derived from an EMBL/GenBank/DDBJ whole genome shotgun (WGS) entry which is preliminary data.</text>
</comment>
<accession>A0AAV5AG31</accession>
<evidence type="ECO:0000313" key="10">
    <source>
        <dbReference type="EMBL" id="GJJ12612.1"/>
    </source>
</evidence>
<evidence type="ECO:0000259" key="9">
    <source>
        <dbReference type="PROSITE" id="PS51405"/>
    </source>
</evidence>
<dbReference type="InterPro" id="IPR036851">
    <property type="entry name" value="Chloroperoxidase-like_sf"/>
</dbReference>
<evidence type="ECO:0000256" key="3">
    <source>
        <dbReference type="ARBA" id="ARBA00022617"/>
    </source>
</evidence>
<dbReference type="Proteomes" id="UP001050691">
    <property type="component" value="Unassembled WGS sequence"/>
</dbReference>
<evidence type="ECO:0000256" key="2">
    <source>
        <dbReference type="ARBA" id="ARBA00022559"/>
    </source>
</evidence>
<dbReference type="SUPFAM" id="SSF47571">
    <property type="entry name" value="Cloroperoxidase"/>
    <property type="match status" value="1"/>
</dbReference>
<name>A0AAV5AG31_9AGAM</name>